<protein>
    <submittedName>
        <fullName evidence="1">Uncharacterized protein</fullName>
    </submittedName>
</protein>
<accession>A0A1W2HBT6</accession>
<gene>
    <name evidence="1" type="ORF">SAMN00777080_4945</name>
</gene>
<dbReference type="Proteomes" id="UP000192333">
    <property type="component" value="Chromosome I"/>
</dbReference>
<dbReference type="OrthoDB" id="4393931at2"/>
<organism evidence="1 2">
    <name type="scientific">Aquiflexum balticum DSM 16537</name>
    <dbReference type="NCBI Taxonomy" id="758820"/>
    <lineage>
        <taxon>Bacteria</taxon>
        <taxon>Pseudomonadati</taxon>
        <taxon>Bacteroidota</taxon>
        <taxon>Cytophagia</taxon>
        <taxon>Cytophagales</taxon>
        <taxon>Cyclobacteriaceae</taxon>
        <taxon>Aquiflexum</taxon>
    </lineage>
</organism>
<evidence type="ECO:0000313" key="2">
    <source>
        <dbReference type="Proteomes" id="UP000192333"/>
    </source>
</evidence>
<dbReference type="Pfam" id="PF18845">
    <property type="entry name" value="baeRF_family3"/>
    <property type="match status" value="1"/>
</dbReference>
<name>A0A1W2HBT6_9BACT</name>
<reference evidence="2" key="1">
    <citation type="submission" date="2017-04" db="EMBL/GenBank/DDBJ databases">
        <authorList>
            <person name="Varghese N."/>
            <person name="Submissions S."/>
        </authorList>
    </citation>
    <scope>NUCLEOTIDE SEQUENCE [LARGE SCALE GENOMIC DNA]</scope>
    <source>
        <strain evidence="2">DSM 16537</strain>
    </source>
</reference>
<dbReference type="STRING" id="758820.SAMN00777080_4945"/>
<dbReference type="RefSeq" id="WP_084123685.1">
    <property type="nucleotide sequence ID" value="NZ_LT838813.1"/>
</dbReference>
<dbReference type="InterPro" id="IPR041289">
    <property type="entry name" value="Bact_RF_family3"/>
</dbReference>
<proteinExistence type="predicted"/>
<evidence type="ECO:0000313" key="1">
    <source>
        <dbReference type="EMBL" id="SMD46264.1"/>
    </source>
</evidence>
<dbReference type="AlphaFoldDB" id="A0A1W2HBT6"/>
<keyword evidence="2" id="KW-1185">Reference proteome</keyword>
<dbReference type="EMBL" id="LT838813">
    <property type="protein sequence ID" value="SMD46264.1"/>
    <property type="molecule type" value="Genomic_DNA"/>
</dbReference>
<sequence length="384" mass="43413">MKLLTEKLVQQLLSKNEEPCISIYMPTHRSHPENQQDPIRYKNLLKEIQTSLLQRYSNDETNEFIAPLEELIDDPKIWNMTLEGLAIFSSASVMEIVKLQIPVEPLAIVADSFHTKPLRKYLQSVDRFHVLGLSLHDISLYEGNRHYLTEVDLMAAVPKTIEEALGYELTDKHTTVASYGGTSGESSVMRHGHGGKKEETDIDAERFFREIGKAIHENYSKPSGLPLILAALPEHHNLFQKLNENPLLLSHGIKVNPKSVSEEKLIELAWEVMEPEYQKTLDLWVEKFEQARADGKGSDDYKELAIAAVEGRIDTLLLESDKVIAARITNLETGNTQKKDIDNPRVDDLLDDMGELVLKMGGKVIMMPAEKIPTETGLAAIYRY</sequence>